<evidence type="ECO:0000313" key="2">
    <source>
        <dbReference type="Proteomes" id="UP000308836"/>
    </source>
</evidence>
<accession>A0AC61R982</accession>
<name>A0AC61R982_9FIRM</name>
<dbReference type="EMBL" id="SRYG01000003">
    <property type="protein sequence ID" value="TGY66896.1"/>
    <property type="molecule type" value="Genomic_DNA"/>
</dbReference>
<gene>
    <name evidence="1" type="ORF">E5336_02085</name>
</gene>
<proteinExistence type="predicted"/>
<dbReference type="Proteomes" id="UP000308836">
    <property type="component" value="Unassembled WGS sequence"/>
</dbReference>
<protein>
    <submittedName>
        <fullName evidence="1">Rhodanese-like domain-containing protein</fullName>
    </submittedName>
</protein>
<comment type="caution">
    <text evidence="1">The sequence shown here is derived from an EMBL/GenBank/DDBJ whole genome shotgun (WGS) entry which is preliminary data.</text>
</comment>
<keyword evidence="2" id="KW-1185">Reference proteome</keyword>
<reference evidence="1" key="1">
    <citation type="submission" date="2019-04" db="EMBL/GenBank/DDBJ databases">
        <title>Microbes associate with the intestines of laboratory mice.</title>
        <authorList>
            <person name="Navarre W."/>
            <person name="Wong E."/>
            <person name="Huang K."/>
            <person name="Tropini C."/>
            <person name="Ng K."/>
            <person name="Yu B."/>
        </authorList>
    </citation>
    <scope>NUCLEOTIDE SEQUENCE</scope>
    <source>
        <strain evidence="1">NM09_H32</strain>
    </source>
</reference>
<evidence type="ECO:0000313" key="1">
    <source>
        <dbReference type="EMBL" id="TGY66896.1"/>
    </source>
</evidence>
<sequence>MDIDHLVEEAKLRDDTIIDVRTPEEYDSGHIPGAINIPLNECSKVRLDPDRQYELYCLSGRRAQLAQTILKERGYHVENIGGIEDWNGKLAR</sequence>
<organism evidence="1 2">
    <name type="scientific">Dubosiella muris</name>
    <dbReference type="NCBI Taxonomy" id="3038133"/>
    <lineage>
        <taxon>Bacteria</taxon>
        <taxon>Bacillati</taxon>
        <taxon>Bacillota</taxon>
        <taxon>Erysipelotrichia</taxon>
        <taxon>Erysipelotrichales</taxon>
        <taxon>Erysipelotrichaceae</taxon>
        <taxon>Dubosiella</taxon>
    </lineage>
</organism>